<evidence type="ECO:0000256" key="1">
    <source>
        <dbReference type="SAM" id="MobiDB-lite"/>
    </source>
</evidence>
<comment type="caution">
    <text evidence="2">The sequence shown here is derived from an EMBL/GenBank/DDBJ whole genome shotgun (WGS) entry which is preliminary data.</text>
</comment>
<organism evidence="2 3">
    <name type="scientific">Haematococcus lacustris</name>
    <name type="common">Green alga</name>
    <name type="synonym">Haematococcus pluvialis</name>
    <dbReference type="NCBI Taxonomy" id="44745"/>
    <lineage>
        <taxon>Eukaryota</taxon>
        <taxon>Viridiplantae</taxon>
        <taxon>Chlorophyta</taxon>
        <taxon>core chlorophytes</taxon>
        <taxon>Chlorophyceae</taxon>
        <taxon>CS clade</taxon>
        <taxon>Chlamydomonadales</taxon>
        <taxon>Haematococcaceae</taxon>
        <taxon>Haematococcus</taxon>
    </lineage>
</organism>
<proteinExistence type="predicted"/>
<dbReference type="AlphaFoldDB" id="A0A6A0AJ91"/>
<feature type="non-terminal residue" evidence="2">
    <location>
        <position position="43"/>
    </location>
</feature>
<protein>
    <submittedName>
        <fullName evidence="2">Uncharacterized protein</fullName>
    </submittedName>
</protein>
<reference evidence="2 3" key="1">
    <citation type="submission" date="2020-02" db="EMBL/GenBank/DDBJ databases">
        <title>Draft genome sequence of Haematococcus lacustris strain NIES-144.</title>
        <authorList>
            <person name="Morimoto D."/>
            <person name="Nakagawa S."/>
            <person name="Yoshida T."/>
            <person name="Sawayama S."/>
        </authorList>
    </citation>
    <scope>NUCLEOTIDE SEQUENCE [LARGE SCALE GENOMIC DNA]</scope>
    <source>
        <strain evidence="2 3">NIES-144</strain>
    </source>
</reference>
<keyword evidence="3" id="KW-1185">Reference proteome</keyword>
<name>A0A6A0AJ91_HAELA</name>
<evidence type="ECO:0000313" key="3">
    <source>
        <dbReference type="Proteomes" id="UP000485058"/>
    </source>
</evidence>
<gene>
    <name evidence="2" type="ORF">HaLaN_32319</name>
</gene>
<accession>A0A6A0AJ91</accession>
<evidence type="ECO:0000313" key="2">
    <source>
        <dbReference type="EMBL" id="GFH33010.1"/>
    </source>
</evidence>
<sequence>DVDEGGGSGGEEAPQQQGGQWGMALTDETRVFAWEALRHAGRD</sequence>
<dbReference type="EMBL" id="BLLF01007565">
    <property type="protein sequence ID" value="GFH33010.1"/>
    <property type="molecule type" value="Genomic_DNA"/>
</dbReference>
<feature type="non-terminal residue" evidence="2">
    <location>
        <position position="1"/>
    </location>
</feature>
<feature type="compositionally biased region" description="Gly residues" evidence="1">
    <location>
        <begin position="1"/>
        <end position="10"/>
    </location>
</feature>
<feature type="region of interest" description="Disordered" evidence="1">
    <location>
        <begin position="1"/>
        <end position="26"/>
    </location>
</feature>
<dbReference type="Proteomes" id="UP000485058">
    <property type="component" value="Unassembled WGS sequence"/>
</dbReference>